<evidence type="ECO:0000256" key="3">
    <source>
        <dbReference type="ARBA" id="ARBA00022989"/>
    </source>
</evidence>
<name>A0A7S2JN33_9EUKA</name>
<feature type="transmembrane region" description="Helical" evidence="5">
    <location>
        <begin position="171"/>
        <end position="190"/>
    </location>
</feature>
<dbReference type="AlphaFoldDB" id="A0A7S2JN33"/>
<feature type="transmembrane region" description="Helical" evidence="5">
    <location>
        <begin position="244"/>
        <end position="264"/>
    </location>
</feature>
<keyword evidence="2 5" id="KW-0812">Transmembrane</keyword>
<keyword evidence="4 5" id="KW-0472">Membrane</keyword>
<reference evidence="7" key="1">
    <citation type="submission" date="2021-01" db="EMBL/GenBank/DDBJ databases">
        <authorList>
            <person name="Corre E."/>
            <person name="Pelletier E."/>
            <person name="Niang G."/>
            <person name="Scheremetjew M."/>
            <person name="Finn R."/>
            <person name="Kale V."/>
            <person name="Holt S."/>
            <person name="Cochrane G."/>
            <person name="Meng A."/>
            <person name="Brown T."/>
            <person name="Cohen L."/>
        </authorList>
    </citation>
    <scope>NUCLEOTIDE SEQUENCE</scope>
    <source>
        <strain evidence="7">UTEX LB 985</strain>
    </source>
</reference>
<dbReference type="EMBL" id="HBGU01083592">
    <property type="protein sequence ID" value="CAD9551393.1"/>
    <property type="molecule type" value="Transcribed_RNA"/>
</dbReference>
<feature type="domain" description="EamA" evidence="6">
    <location>
        <begin position="173"/>
        <end position="311"/>
    </location>
</feature>
<feature type="transmembrane region" description="Helical" evidence="5">
    <location>
        <begin position="271"/>
        <end position="290"/>
    </location>
</feature>
<feature type="transmembrane region" description="Helical" evidence="5">
    <location>
        <begin position="20"/>
        <end position="39"/>
    </location>
</feature>
<evidence type="ECO:0000256" key="4">
    <source>
        <dbReference type="ARBA" id="ARBA00023136"/>
    </source>
</evidence>
<evidence type="ECO:0000256" key="1">
    <source>
        <dbReference type="ARBA" id="ARBA00004141"/>
    </source>
</evidence>
<evidence type="ECO:0000256" key="2">
    <source>
        <dbReference type="ARBA" id="ARBA00022692"/>
    </source>
</evidence>
<proteinExistence type="predicted"/>
<dbReference type="InterPro" id="IPR050186">
    <property type="entry name" value="TPT_transporter"/>
</dbReference>
<evidence type="ECO:0000313" key="7">
    <source>
        <dbReference type="EMBL" id="CAD9551393.1"/>
    </source>
</evidence>
<evidence type="ECO:0000259" key="6">
    <source>
        <dbReference type="Pfam" id="PF00892"/>
    </source>
</evidence>
<comment type="subcellular location">
    <subcellularLocation>
        <location evidence="1">Membrane</location>
        <topology evidence="1">Multi-pass membrane protein</topology>
    </subcellularLocation>
</comment>
<dbReference type="PANTHER" id="PTHR11132">
    <property type="entry name" value="SOLUTE CARRIER FAMILY 35"/>
    <property type="match status" value="1"/>
</dbReference>
<sequence>MEESAAPKHSFCQRLILEHSAATASFSFLVAVGVLKTLLTKLIFTRSPTPVAFSVLSCLATNICLLPILLVRGEFTYLSKEMIPSFVGICFAIALDLGCQNVALAILSIALQQSLKATLPTATVVVESIVRRKTFHWAIYVTVAAICVGPILVACQSSWQPKLESAAGSQVVGAIMMLVAMVGGAFKYVLCHKAIKDFREQMGVLAFTFWVEVFVGLMLLPWAVINGEVYKMVTTDQNIADWVLLWFTAAFGGVRIIAQFYFLANTSATSLAISGIAMQALTIVIGIFAFGTPITALLVIGVTCTVLTSSLYTYLKTSIVLKPTKPRTDVPARVMASADKEDRIGLKQADDA</sequence>
<gene>
    <name evidence="7" type="ORF">CBRE1094_LOCUS45636</name>
</gene>
<feature type="transmembrane region" description="Helical" evidence="5">
    <location>
        <begin position="137"/>
        <end position="159"/>
    </location>
</feature>
<dbReference type="InterPro" id="IPR000620">
    <property type="entry name" value="EamA_dom"/>
</dbReference>
<evidence type="ECO:0000256" key="5">
    <source>
        <dbReference type="SAM" id="Phobius"/>
    </source>
</evidence>
<dbReference type="GO" id="GO:0016020">
    <property type="term" value="C:membrane"/>
    <property type="evidence" value="ECO:0007669"/>
    <property type="project" value="UniProtKB-SubCell"/>
</dbReference>
<feature type="transmembrane region" description="Helical" evidence="5">
    <location>
        <begin position="83"/>
        <end position="111"/>
    </location>
</feature>
<dbReference type="Pfam" id="PF00892">
    <property type="entry name" value="EamA"/>
    <property type="match status" value="1"/>
</dbReference>
<feature type="transmembrane region" description="Helical" evidence="5">
    <location>
        <begin position="202"/>
        <end position="224"/>
    </location>
</feature>
<feature type="transmembrane region" description="Helical" evidence="5">
    <location>
        <begin position="296"/>
        <end position="315"/>
    </location>
</feature>
<keyword evidence="3 5" id="KW-1133">Transmembrane helix</keyword>
<protein>
    <recommendedName>
        <fullName evidence="6">EamA domain-containing protein</fullName>
    </recommendedName>
</protein>
<feature type="transmembrane region" description="Helical" evidence="5">
    <location>
        <begin position="51"/>
        <end position="71"/>
    </location>
</feature>
<organism evidence="7">
    <name type="scientific">Haptolina brevifila</name>
    <dbReference type="NCBI Taxonomy" id="156173"/>
    <lineage>
        <taxon>Eukaryota</taxon>
        <taxon>Haptista</taxon>
        <taxon>Haptophyta</taxon>
        <taxon>Prymnesiophyceae</taxon>
        <taxon>Prymnesiales</taxon>
        <taxon>Prymnesiaceae</taxon>
        <taxon>Haptolina</taxon>
    </lineage>
</organism>
<accession>A0A7S2JN33</accession>